<evidence type="ECO:0000313" key="1">
    <source>
        <dbReference type="EMBL" id="OGJ10139.1"/>
    </source>
</evidence>
<proteinExistence type="predicted"/>
<name>A0A1F6YUS8_9BACT</name>
<sequence length="92" mass="10477">MQNGANDDLANVVDALPWDELDAFSKGKYENVSEETYKFVLDEANRDMLIKAAFKSLKKTEPENASQYRAEQLADMMIRFAKLALENQQATK</sequence>
<evidence type="ECO:0000313" key="2">
    <source>
        <dbReference type="Proteomes" id="UP000177047"/>
    </source>
</evidence>
<dbReference type="EMBL" id="MFWB01000001">
    <property type="protein sequence ID" value="OGJ10139.1"/>
    <property type="molecule type" value="Genomic_DNA"/>
</dbReference>
<dbReference type="AlphaFoldDB" id="A0A1F6YUS8"/>
<protein>
    <submittedName>
        <fullName evidence="1">Uncharacterized protein</fullName>
    </submittedName>
</protein>
<organism evidence="1 2">
    <name type="scientific">Candidatus Nomurabacteria bacterium RIFOXYB1_FULL_39_16</name>
    <dbReference type="NCBI Taxonomy" id="1801803"/>
    <lineage>
        <taxon>Bacteria</taxon>
        <taxon>Candidatus Nomuraibacteriota</taxon>
    </lineage>
</organism>
<dbReference type="Proteomes" id="UP000177047">
    <property type="component" value="Unassembled WGS sequence"/>
</dbReference>
<reference evidence="1 2" key="1">
    <citation type="journal article" date="2016" name="Nat. Commun.">
        <title>Thousands of microbial genomes shed light on interconnected biogeochemical processes in an aquifer system.</title>
        <authorList>
            <person name="Anantharaman K."/>
            <person name="Brown C.T."/>
            <person name="Hug L.A."/>
            <person name="Sharon I."/>
            <person name="Castelle C.J."/>
            <person name="Probst A.J."/>
            <person name="Thomas B.C."/>
            <person name="Singh A."/>
            <person name="Wilkins M.J."/>
            <person name="Karaoz U."/>
            <person name="Brodie E.L."/>
            <person name="Williams K.H."/>
            <person name="Hubbard S.S."/>
            <person name="Banfield J.F."/>
        </authorList>
    </citation>
    <scope>NUCLEOTIDE SEQUENCE [LARGE SCALE GENOMIC DNA]</scope>
</reference>
<accession>A0A1F6YUS8</accession>
<gene>
    <name evidence="1" type="ORF">A2356_01330</name>
</gene>
<comment type="caution">
    <text evidence="1">The sequence shown here is derived from an EMBL/GenBank/DDBJ whole genome shotgun (WGS) entry which is preliminary data.</text>
</comment>